<dbReference type="InterPro" id="IPR056789">
    <property type="entry name" value="LRR_R13L1-DRL21"/>
</dbReference>
<organism evidence="10 11">
    <name type="scientific">Pyrus ussuriensis x Pyrus communis</name>
    <dbReference type="NCBI Taxonomy" id="2448454"/>
    <lineage>
        <taxon>Eukaryota</taxon>
        <taxon>Viridiplantae</taxon>
        <taxon>Streptophyta</taxon>
        <taxon>Embryophyta</taxon>
        <taxon>Tracheophyta</taxon>
        <taxon>Spermatophyta</taxon>
        <taxon>Magnoliopsida</taxon>
        <taxon>eudicotyledons</taxon>
        <taxon>Gunneridae</taxon>
        <taxon>Pentapetalae</taxon>
        <taxon>rosids</taxon>
        <taxon>fabids</taxon>
        <taxon>Rosales</taxon>
        <taxon>Rosaceae</taxon>
        <taxon>Amygdaloideae</taxon>
        <taxon>Maleae</taxon>
        <taxon>Pyrus</taxon>
    </lineage>
</organism>
<comment type="caution">
    <text evidence="10">The sequence shown here is derived from an EMBL/GenBank/DDBJ whole genome shotgun (WGS) entry which is preliminary data.</text>
</comment>
<evidence type="ECO:0000256" key="1">
    <source>
        <dbReference type="ARBA" id="ARBA00022614"/>
    </source>
</evidence>
<dbReference type="Pfam" id="PF00931">
    <property type="entry name" value="NB-ARC"/>
    <property type="match status" value="1"/>
</dbReference>
<dbReference type="FunFam" id="3.40.50.300:FF:001091">
    <property type="entry name" value="Probable disease resistance protein At1g61300"/>
    <property type="match status" value="1"/>
</dbReference>
<dbReference type="AlphaFoldDB" id="A0A5N5GMJ0"/>
<sequence>MTDALISTLLEKLASMAYEYVAEEVKLVLNVEKEVKEFDDNLKAIRAVLEDAEQRQEISYDMVDVLDDWNGEILRQQVEKQEKEGSSAVVPKKQVCFSVFRRCFCCGHVGRVIPRHKIAQEIKDLNERLTVICKKKEMFNFQPVYKAIKKPQTSSIVDVSGIFGRETEKDSLVRKLVSDEEGKGLLIIPIVGMGGMGKTTLAQLAYNDANVNAHFKKKIWICVSEPFDVMKIAKKIIGDESIGSNELDYVLQRMSRSIEEEKFLLVLDDVWNEDSTQWDQLKVPLMRNSAEGSRILVTTRKERVASMVRSTTFTIYLGELSEQHCLSIFNHMAFPNSEADEYEVFGDISREIVKKCKGLPLAAKTLGSLMRDKRTMKEWKDVLNNRCCLLYCGIFPKDYELKRDELINLWMAQDYLDSERNKDKGVIGNIVFYNLVARSFFQDFEEDDDSGKIICCKMHDIVHDFVHFLTKKECSITEANQGANSEIEGLGGKVRHLTLTFVSDSTDSLPTSCYNCKKLRTLAVFSSRLSLLCIDASFVLQLKCLRTLNLIGSSMKELPEEIGQLKLPDSICNLYNLYTLVIRGCVSLSNLPRIGRLTGLQTLDECRVFFCRNDEAFKLGDLRSLKNLRGSLTILLTGDMVDVSEVVEFPLVDKKQIFNLQIDWWTLLSLSPTTPESSLQILNALQPQEDLESLGINGVVAPTWPRWLTDLNMLRFLTLGYCVNWKIVPPLGKLPFLERLKLSEMKLIEKVGGEFLGLEDDQAAFKSSSSIFPKLKDLTFGEMWAWKEWEGMRGWKKEDSKFPTIMPCLFSLTIEWCEELETLPDFLCKIPIQNLTIRRCPKLIRRCTEASGEEWPKISHIPNIIRY</sequence>
<dbReference type="SUPFAM" id="SSF52540">
    <property type="entry name" value="P-loop containing nucleoside triphosphate hydrolases"/>
    <property type="match status" value="1"/>
</dbReference>
<proteinExistence type="predicted"/>
<dbReference type="GO" id="GO:0005524">
    <property type="term" value="F:ATP binding"/>
    <property type="evidence" value="ECO:0007669"/>
    <property type="project" value="UniProtKB-KW"/>
</dbReference>
<dbReference type="InterPro" id="IPR027417">
    <property type="entry name" value="P-loop_NTPase"/>
</dbReference>
<reference evidence="10 11" key="3">
    <citation type="submission" date="2019-11" db="EMBL/GenBank/DDBJ databases">
        <title>A de novo genome assembly of a pear dwarfing rootstock.</title>
        <authorList>
            <person name="Wang F."/>
            <person name="Wang J."/>
            <person name="Li S."/>
            <person name="Zhang Y."/>
            <person name="Fang M."/>
            <person name="Ma L."/>
            <person name="Zhao Y."/>
            <person name="Jiang S."/>
        </authorList>
    </citation>
    <scope>NUCLEOTIDE SEQUENCE [LARGE SCALE GENOMIC DNA]</scope>
    <source>
        <strain evidence="10">S2</strain>
        <tissue evidence="10">Leaf</tissue>
    </source>
</reference>
<protein>
    <submittedName>
        <fullName evidence="10">Disease resistance protein RGA3</fullName>
    </submittedName>
</protein>
<gene>
    <name evidence="10" type="ORF">D8674_023327</name>
</gene>
<evidence type="ECO:0000259" key="8">
    <source>
        <dbReference type="Pfam" id="PF23559"/>
    </source>
</evidence>
<dbReference type="PANTHER" id="PTHR36766:SF45">
    <property type="entry name" value="NB-ARC DOMAIN-CONTAINING PROTEIN"/>
    <property type="match status" value="1"/>
</dbReference>
<dbReference type="OrthoDB" id="1165261at2759"/>
<dbReference type="Proteomes" id="UP000327157">
    <property type="component" value="Chromosome 3"/>
</dbReference>
<keyword evidence="2" id="KW-0677">Repeat</keyword>
<dbReference type="Gene3D" id="3.40.50.300">
    <property type="entry name" value="P-loop containing nucleotide triphosphate hydrolases"/>
    <property type="match status" value="1"/>
</dbReference>
<dbReference type="InterPro" id="IPR042197">
    <property type="entry name" value="Apaf_helical"/>
</dbReference>
<evidence type="ECO:0000256" key="2">
    <source>
        <dbReference type="ARBA" id="ARBA00022737"/>
    </source>
</evidence>
<dbReference type="Pfam" id="PF25019">
    <property type="entry name" value="LRR_R13L1-DRL21"/>
    <property type="match status" value="1"/>
</dbReference>
<evidence type="ECO:0000313" key="10">
    <source>
        <dbReference type="EMBL" id="KAB2616739.1"/>
    </source>
</evidence>
<dbReference type="PRINTS" id="PR00364">
    <property type="entry name" value="DISEASERSIST"/>
</dbReference>
<keyword evidence="4" id="KW-0611">Plant defense</keyword>
<dbReference type="FunFam" id="1.10.10.10:FF:000322">
    <property type="entry name" value="Probable disease resistance protein At1g63360"/>
    <property type="match status" value="1"/>
</dbReference>
<dbReference type="GO" id="GO:0043531">
    <property type="term" value="F:ADP binding"/>
    <property type="evidence" value="ECO:0007669"/>
    <property type="project" value="InterPro"/>
</dbReference>
<dbReference type="Pfam" id="PF18052">
    <property type="entry name" value="Rx_N"/>
    <property type="match status" value="1"/>
</dbReference>
<dbReference type="InterPro" id="IPR036388">
    <property type="entry name" value="WH-like_DNA-bd_sf"/>
</dbReference>
<dbReference type="InterPro" id="IPR058922">
    <property type="entry name" value="WHD_DRP"/>
</dbReference>
<dbReference type="InterPro" id="IPR032675">
    <property type="entry name" value="LRR_dom_sf"/>
</dbReference>
<feature type="domain" description="Disease resistance N-terminal" evidence="7">
    <location>
        <begin position="6"/>
        <end position="82"/>
    </location>
</feature>
<dbReference type="SUPFAM" id="SSF52058">
    <property type="entry name" value="L domain-like"/>
    <property type="match status" value="1"/>
</dbReference>
<feature type="domain" description="R13L1/DRL21-like LRR repeat region" evidence="9">
    <location>
        <begin position="619"/>
        <end position="745"/>
    </location>
</feature>
<dbReference type="Gene3D" id="1.20.5.4130">
    <property type="match status" value="1"/>
</dbReference>
<evidence type="ECO:0000259" key="7">
    <source>
        <dbReference type="Pfam" id="PF18052"/>
    </source>
</evidence>
<evidence type="ECO:0000259" key="6">
    <source>
        <dbReference type="Pfam" id="PF00931"/>
    </source>
</evidence>
<dbReference type="GO" id="GO:0006952">
    <property type="term" value="P:defense response"/>
    <property type="evidence" value="ECO:0007669"/>
    <property type="project" value="UniProtKB-KW"/>
</dbReference>
<dbReference type="PANTHER" id="PTHR36766">
    <property type="entry name" value="PLANT BROAD-SPECTRUM MILDEW RESISTANCE PROTEIN RPW8"/>
    <property type="match status" value="1"/>
</dbReference>
<dbReference type="Gene3D" id="3.80.10.10">
    <property type="entry name" value="Ribonuclease Inhibitor"/>
    <property type="match status" value="2"/>
</dbReference>
<dbReference type="Gene3D" id="1.10.10.10">
    <property type="entry name" value="Winged helix-like DNA-binding domain superfamily/Winged helix DNA-binding domain"/>
    <property type="match status" value="1"/>
</dbReference>
<dbReference type="InterPro" id="IPR002182">
    <property type="entry name" value="NB-ARC"/>
</dbReference>
<evidence type="ECO:0000256" key="4">
    <source>
        <dbReference type="ARBA" id="ARBA00022821"/>
    </source>
</evidence>
<name>A0A5N5GMJ0_9ROSA</name>
<keyword evidence="11" id="KW-1185">Reference proteome</keyword>
<reference evidence="10 11" key="1">
    <citation type="submission" date="2019-09" db="EMBL/GenBank/DDBJ databases">
        <authorList>
            <person name="Ou C."/>
        </authorList>
    </citation>
    <scope>NUCLEOTIDE SEQUENCE [LARGE SCALE GENOMIC DNA]</scope>
    <source>
        <strain evidence="10">S2</strain>
        <tissue evidence="10">Leaf</tissue>
    </source>
</reference>
<evidence type="ECO:0000313" key="11">
    <source>
        <dbReference type="Proteomes" id="UP000327157"/>
    </source>
</evidence>
<reference evidence="11" key="2">
    <citation type="submission" date="2019-10" db="EMBL/GenBank/DDBJ databases">
        <title>A de novo genome assembly of a pear dwarfing rootstock.</title>
        <authorList>
            <person name="Wang F."/>
            <person name="Wang J."/>
            <person name="Li S."/>
            <person name="Zhang Y."/>
            <person name="Fang M."/>
            <person name="Ma L."/>
            <person name="Zhao Y."/>
            <person name="Jiang S."/>
        </authorList>
    </citation>
    <scope>NUCLEOTIDE SEQUENCE [LARGE SCALE GENOMIC DNA]</scope>
</reference>
<dbReference type="Gene3D" id="1.10.8.430">
    <property type="entry name" value="Helical domain of apoptotic protease-activating factors"/>
    <property type="match status" value="1"/>
</dbReference>
<dbReference type="InterPro" id="IPR041118">
    <property type="entry name" value="Rx_N"/>
</dbReference>
<keyword evidence="1" id="KW-0433">Leucine-rich repeat</keyword>
<feature type="domain" description="NB-ARC" evidence="6">
    <location>
        <begin position="166"/>
        <end position="337"/>
    </location>
</feature>
<evidence type="ECO:0000256" key="5">
    <source>
        <dbReference type="ARBA" id="ARBA00022840"/>
    </source>
</evidence>
<accession>A0A5N5GMJ0</accession>
<keyword evidence="3" id="KW-0547">Nucleotide-binding</keyword>
<keyword evidence="5" id="KW-0067">ATP-binding</keyword>
<evidence type="ECO:0000259" key="9">
    <source>
        <dbReference type="Pfam" id="PF25019"/>
    </source>
</evidence>
<dbReference type="GO" id="GO:0051707">
    <property type="term" value="P:response to other organism"/>
    <property type="evidence" value="ECO:0007669"/>
    <property type="project" value="UniProtKB-ARBA"/>
</dbReference>
<feature type="domain" description="Disease resistance protein winged helix" evidence="8">
    <location>
        <begin position="394"/>
        <end position="466"/>
    </location>
</feature>
<dbReference type="Pfam" id="PF23559">
    <property type="entry name" value="WHD_DRP"/>
    <property type="match status" value="1"/>
</dbReference>
<dbReference type="EMBL" id="SMOL01000402">
    <property type="protein sequence ID" value="KAB2616739.1"/>
    <property type="molecule type" value="Genomic_DNA"/>
</dbReference>
<evidence type="ECO:0000256" key="3">
    <source>
        <dbReference type="ARBA" id="ARBA00022741"/>
    </source>
</evidence>